<name>A0A821XU53_9BILA</name>
<gene>
    <name evidence="1" type="ORF">QYT958_LOCUS33260</name>
</gene>
<feature type="non-terminal residue" evidence="1">
    <location>
        <position position="38"/>
    </location>
</feature>
<dbReference type="Proteomes" id="UP000663848">
    <property type="component" value="Unassembled WGS sequence"/>
</dbReference>
<comment type="caution">
    <text evidence="1">The sequence shown here is derived from an EMBL/GenBank/DDBJ whole genome shotgun (WGS) entry which is preliminary data.</text>
</comment>
<organism evidence="1 2">
    <name type="scientific">Rotaria socialis</name>
    <dbReference type="NCBI Taxonomy" id="392032"/>
    <lineage>
        <taxon>Eukaryota</taxon>
        <taxon>Metazoa</taxon>
        <taxon>Spiralia</taxon>
        <taxon>Gnathifera</taxon>
        <taxon>Rotifera</taxon>
        <taxon>Eurotatoria</taxon>
        <taxon>Bdelloidea</taxon>
        <taxon>Philodinida</taxon>
        <taxon>Philodinidae</taxon>
        <taxon>Rotaria</taxon>
    </lineage>
</organism>
<protein>
    <submittedName>
        <fullName evidence="1">Uncharacterized protein</fullName>
    </submittedName>
</protein>
<accession>A0A821XU53</accession>
<evidence type="ECO:0000313" key="1">
    <source>
        <dbReference type="EMBL" id="CAF4948094.1"/>
    </source>
</evidence>
<sequence length="38" mass="4281">MQNFILNSTQPFPEPTQLKQRIGAGITSTRFSEKAVFP</sequence>
<dbReference type="AlphaFoldDB" id="A0A821XU53"/>
<proteinExistence type="predicted"/>
<evidence type="ECO:0000313" key="2">
    <source>
        <dbReference type="Proteomes" id="UP000663848"/>
    </source>
</evidence>
<dbReference type="EMBL" id="CAJOBR010022536">
    <property type="protein sequence ID" value="CAF4948094.1"/>
    <property type="molecule type" value="Genomic_DNA"/>
</dbReference>
<reference evidence="1" key="1">
    <citation type="submission" date="2021-02" db="EMBL/GenBank/DDBJ databases">
        <authorList>
            <person name="Nowell W R."/>
        </authorList>
    </citation>
    <scope>NUCLEOTIDE SEQUENCE</scope>
</reference>